<dbReference type="EMBL" id="MTYH01000127">
    <property type="protein sequence ID" value="PNP37778.1"/>
    <property type="molecule type" value="Genomic_DNA"/>
</dbReference>
<reference evidence="2 3" key="1">
    <citation type="submission" date="2017-02" db="EMBL/GenBank/DDBJ databases">
        <title>Genomes of Trichoderma spp. with biocontrol activity.</title>
        <authorList>
            <person name="Gardiner D."/>
            <person name="Kazan K."/>
            <person name="Vos C."/>
            <person name="Harvey P."/>
        </authorList>
    </citation>
    <scope>NUCLEOTIDE SEQUENCE [LARGE SCALE GENOMIC DNA]</scope>
    <source>
        <strain evidence="2 3">A5MH</strain>
    </source>
</reference>
<accession>A0A2K0SWW7</accession>
<evidence type="ECO:0000313" key="2">
    <source>
        <dbReference type="EMBL" id="PNP37778.1"/>
    </source>
</evidence>
<dbReference type="AlphaFoldDB" id="A0A2K0SWW7"/>
<name>A0A2K0SWW7_9HYPO</name>
<gene>
    <name evidence="2" type="ORF">TGAMA5MH_10263</name>
</gene>
<evidence type="ECO:0000256" key="1">
    <source>
        <dbReference type="SAM" id="SignalP"/>
    </source>
</evidence>
<organism evidence="2 3">
    <name type="scientific">Trichoderma gamsii</name>
    <dbReference type="NCBI Taxonomy" id="398673"/>
    <lineage>
        <taxon>Eukaryota</taxon>
        <taxon>Fungi</taxon>
        <taxon>Dikarya</taxon>
        <taxon>Ascomycota</taxon>
        <taxon>Pezizomycotina</taxon>
        <taxon>Sordariomycetes</taxon>
        <taxon>Hypocreomycetidae</taxon>
        <taxon>Hypocreales</taxon>
        <taxon>Hypocreaceae</taxon>
        <taxon>Trichoderma</taxon>
    </lineage>
</organism>
<proteinExistence type="predicted"/>
<feature type="signal peptide" evidence="1">
    <location>
        <begin position="1"/>
        <end position="19"/>
    </location>
</feature>
<comment type="caution">
    <text evidence="2">The sequence shown here is derived from an EMBL/GenBank/DDBJ whole genome shotgun (WGS) entry which is preliminary data.</text>
</comment>
<evidence type="ECO:0008006" key="4">
    <source>
        <dbReference type="Google" id="ProtNLM"/>
    </source>
</evidence>
<feature type="chain" id="PRO_5014425934" description="Apple domain-containing protein" evidence="1">
    <location>
        <begin position="20"/>
        <end position="389"/>
    </location>
</feature>
<evidence type="ECO:0000313" key="3">
    <source>
        <dbReference type="Proteomes" id="UP000236546"/>
    </source>
</evidence>
<dbReference type="Proteomes" id="UP000236546">
    <property type="component" value="Unassembled WGS sequence"/>
</dbReference>
<sequence>MVKVNSVVSLLALGSGALAFERNAQRGLVDEFVTCTTVLGPKSTNHVPTNWHYKTKTLTYTEKVTVTPHPTVTPTKTATKTLTKTVSTVLSEPTSTDVLSTTITRTRYATATNVVTQTDITTVDTTIITTSTTTIPAPAGFTPVSQNQDYVAKVKARSAKNLLERGKDVVQCKKNPKGGHSFYPPLHPQSVTCNKLVEPIVYKRVTVTAKPHTITAVPKTKTVSKTVTKTHTDTVWPNEITSTITFGTAVTVTSTIDSTTTNYITASNTVSAVAPEETFNAICGADNIISSANGGRDISIQAAYPDYLSLVSASDSYSCCLACSNTAACRGSFFYPGGCYLVVDRNGVCHANQYQTGSGYFNEQGTPGSVSNGPCGLLSNLGNHNSIVY</sequence>
<protein>
    <recommendedName>
        <fullName evidence="4">Apple domain-containing protein</fullName>
    </recommendedName>
</protein>
<dbReference type="OrthoDB" id="5428787at2759"/>
<keyword evidence="1" id="KW-0732">Signal</keyword>